<keyword evidence="2" id="KW-0378">Hydrolase</keyword>
<dbReference type="Pfam" id="PF02230">
    <property type="entry name" value="Abhydrolase_2"/>
    <property type="match status" value="1"/>
</dbReference>
<comment type="similarity">
    <text evidence="1">Belongs to the AB hydrolase superfamily. AB hydrolase 2 family.</text>
</comment>
<dbReference type="Proteomes" id="UP000007813">
    <property type="component" value="Unassembled WGS sequence"/>
</dbReference>
<dbReference type="InterPro" id="IPR003140">
    <property type="entry name" value="PLipase/COase/thioEstase"/>
</dbReference>
<dbReference type="SUPFAM" id="SSF53474">
    <property type="entry name" value="alpha/beta-Hydrolases"/>
    <property type="match status" value="1"/>
</dbReference>
<dbReference type="InterPro" id="IPR029058">
    <property type="entry name" value="AB_hydrolase_fold"/>
</dbReference>
<feature type="domain" description="Phospholipase/carboxylesterase/thioesterase" evidence="3">
    <location>
        <begin position="19"/>
        <end position="218"/>
    </location>
</feature>
<dbReference type="GO" id="GO:0016787">
    <property type="term" value="F:hydrolase activity"/>
    <property type="evidence" value="ECO:0007669"/>
    <property type="project" value="UniProtKB-KW"/>
</dbReference>
<accession>J3JHL5</accession>
<comment type="caution">
    <text evidence="4">The sequence shown here is derived from an EMBL/GenBank/DDBJ whole genome shotgun (WGS) entry which is preliminary data.</text>
</comment>
<dbReference type="InterPro" id="IPR050565">
    <property type="entry name" value="LYPA1-2/EST-like"/>
</dbReference>
<dbReference type="PANTHER" id="PTHR10655:SF17">
    <property type="entry name" value="LYSOPHOSPHOLIPASE-LIKE PROTEIN 1"/>
    <property type="match status" value="1"/>
</dbReference>
<evidence type="ECO:0000256" key="1">
    <source>
        <dbReference type="ARBA" id="ARBA00006499"/>
    </source>
</evidence>
<gene>
    <name evidence="4" type="ORF">HSB1_01450</name>
</gene>
<sequence>MAVMSADLPLDHVHVEPSEPTDGPAPAVVVLHGRGADEEDLLPVAQHLPDELHVLSLRAPDRLMGGYTWYELDTSAGGLHQSQPHAEEYRRSLDLVSETIDAAIEAYDLDADRIGLLGFSQGCITSLGLLLEAPDRFAWVVGLHGYLAESHADLEPDGIEGKPVFLGAGASDQIIPAERVERAANRLKELGADVRYDVYQAPHGIGQQELQDLVAFVEEQY</sequence>
<dbReference type="PANTHER" id="PTHR10655">
    <property type="entry name" value="LYSOPHOSPHOLIPASE-RELATED"/>
    <property type="match status" value="1"/>
</dbReference>
<name>J3JHL5_9EURY</name>
<organism evidence="4 5">
    <name type="scientific">Halogranum salarium B-1</name>
    <dbReference type="NCBI Taxonomy" id="1210908"/>
    <lineage>
        <taxon>Archaea</taxon>
        <taxon>Methanobacteriati</taxon>
        <taxon>Methanobacteriota</taxon>
        <taxon>Stenosarchaea group</taxon>
        <taxon>Halobacteria</taxon>
        <taxon>Halobacteriales</taxon>
        <taxon>Haloferacaceae</taxon>
    </lineage>
</organism>
<dbReference type="Gene3D" id="3.40.50.1820">
    <property type="entry name" value="alpha/beta hydrolase"/>
    <property type="match status" value="1"/>
</dbReference>
<dbReference type="AlphaFoldDB" id="J3JHL5"/>
<evidence type="ECO:0000256" key="2">
    <source>
        <dbReference type="ARBA" id="ARBA00022801"/>
    </source>
</evidence>
<evidence type="ECO:0000313" key="5">
    <source>
        <dbReference type="Proteomes" id="UP000007813"/>
    </source>
</evidence>
<protein>
    <submittedName>
        <fullName evidence="4">Phospholipase/carboxylesterase</fullName>
    </submittedName>
</protein>
<evidence type="ECO:0000259" key="3">
    <source>
        <dbReference type="Pfam" id="PF02230"/>
    </source>
</evidence>
<dbReference type="eggNOG" id="arCOG06256">
    <property type="taxonomic scope" value="Archaea"/>
</dbReference>
<reference evidence="4 5" key="1">
    <citation type="journal article" date="2012" name="J. Bacteriol.">
        <title>Draft Genome Sequence of the Extremely Halophilic Archaeon Halogranum salarium B-1T.</title>
        <authorList>
            <person name="Kim K.K."/>
            <person name="Lee K.C."/>
            <person name="Lee J.S."/>
        </authorList>
    </citation>
    <scope>NUCLEOTIDE SEQUENCE [LARGE SCALE GENOMIC DNA]</scope>
    <source>
        <strain evidence="4 5">B-1</strain>
    </source>
</reference>
<evidence type="ECO:0000313" key="4">
    <source>
        <dbReference type="EMBL" id="EJN61104.1"/>
    </source>
</evidence>
<proteinExistence type="inferred from homology"/>
<dbReference type="EMBL" id="ALJD01000002">
    <property type="protein sequence ID" value="EJN61104.1"/>
    <property type="molecule type" value="Genomic_DNA"/>
</dbReference>